<comment type="similarity">
    <text evidence="1">Belongs to the polysaccharide synthase family.</text>
</comment>
<feature type="transmembrane region" description="Helical" evidence="3">
    <location>
        <begin position="106"/>
        <end position="127"/>
    </location>
</feature>
<feature type="region of interest" description="Disordered" evidence="2">
    <location>
        <begin position="693"/>
        <end position="717"/>
    </location>
</feature>
<sequence>MRVNMSYLKESNKVSKPSKGNNLKKRHIEHWKVIAFYLIIYDIIAVNFSYFFGLWLRFDLRFSKIPQVYLDSYLKFVPLYTVFALIVFYALHLYKSLWRFASFSELNRIFASSVITTVFHTVFITVLLKRMPISYYVIGSAMQLALVTAVRFAYRYVTLERTRRERNVSAVHNVMVIGAGAAGQVILKELKSSTEVMSKPCCVIDDNPNKWGRFMEGVPVVGGRDSIMKAVDKYRIDQILLAIPTASPKDKRDILNICKETHCELKSLPGIYQLANGEVSLSRMKAVAVEDLLGREPIKVNMEEIFQYIWGKTILVTGGGGSIGSELCRQIAGHEPKQLIIFDVYENNAYDIEQELKRKYKDKLNLVVLIGSVRDSRRINMVFEKYKPDIVYHAAAHKHVPLMETSPNEAIKNNVVGTYKTAYAALRNGAQKFVLISTDKAVNPTSIMGASKRLCEMVIQSMDAVSKEGRMDILPFLYAHANKTIDWQVVPDPVDHMAVESVREEKNMDTIGQGSRARTQFVAVRFGNVLGSNGSVIPLFKKQIEAGGPVTVTHPDIVRYFMTIPEAVSLVMQAGTYARGGEIFVLDMGDPVKIDTLARNLIKLSGYEPGIDIQMAYTGLRPGEKLFEEKLMAEEGMLKTDNELIHIGKPVEFDTEEFLMQLEELARASYENSDHIVEMVKTIVTTFQPVGDKPTGKEFLRKSGQGAGEAAVTTEEE</sequence>
<dbReference type="CDD" id="cd05237">
    <property type="entry name" value="UDP_invert_4-6DH_SDR_e"/>
    <property type="match status" value="1"/>
</dbReference>
<reference evidence="5" key="1">
    <citation type="submission" date="2022-01" db="EMBL/GenBank/DDBJ databases">
        <title>Novel bile acid biosynthetic pathways are enriched in the microbiome of centenarians.</title>
        <authorList>
            <person name="Sato Y."/>
            <person name="Atarashi K."/>
            <person name="Plichta R.D."/>
            <person name="Arai Y."/>
            <person name="Sasajima S."/>
            <person name="Kearney M.S."/>
            <person name="Suda W."/>
            <person name="Takeshita K."/>
            <person name="Sasaki T."/>
            <person name="Okamoto S."/>
            <person name="Skelly N.A."/>
            <person name="Okamura Y."/>
            <person name="Vlamakis H."/>
            <person name="Li Y."/>
            <person name="Tanoue T."/>
            <person name="Takei H."/>
            <person name="Nittono H."/>
            <person name="Narushima S."/>
            <person name="Irie J."/>
            <person name="Itoh H."/>
            <person name="Moriya K."/>
            <person name="Sugiura Y."/>
            <person name="Suematsu M."/>
            <person name="Moritoki N."/>
            <person name="Shibata S."/>
            <person name="Littman R.D."/>
            <person name="Fischbach A.M."/>
            <person name="Uwamino Y."/>
            <person name="Inoue T."/>
            <person name="Honda A."/>
            <person name="Hattori M."/>
            <person name="Murai T."/>
            <person name="Xavier J.R."/>
            <person name="Hirose N."/>
            <person name="Honda K."/>
        </authorList>
    </citation>
    <scope>NUCLEOTIDE SEQUENCE</scope>
    <source>
        <strain evidence="5">CE91-St55</strain>
    </source>
</reference>
<evidence type="ECO:0000256" key="2">
    <source>
        <dbReference type="SAM" id="MobiDB-lite"/>
    </source>
</evidence>
<feature type="transmembrane region" description="Helical" evidence="3">
    <location>
        <begin position="34"/>
        <end position="56"/>
    </location>
</feature>
<dbReference type="PANTHER" id="PTHR43318">
    <property type="entry name" value="UDP-N-ACETYLGLUCOSAMINE 4,6-DEHYDRATASE"/>
    <property type="match status" value="1"/>
</dbReference>
<evidence type="ECO:0000256" key="1">
    <source>
        <dbReference type="ARBA" id="ARBA00007430"/>
    </source>
</evidence>
<dbReference type="SUPFAM" id="SSF53335">
    <property type="entry name" value="S-adenosyl-L-methionine-dependent methyltransferases"/>
    <property type="match status" value="1"/>
</dbReference>
<feature type="compositionally biased region" description="Low complexity" evidence="2">
    <location>
        <begin position="708"/>
        <end position="717"/>
    </location>
</feature>
<keyword evidence="3" id="KW-0472">Membrane</keyword>
<proteinExistence type="inferred from homology"/>
<evidence type="ECO:0000313" key="6">
    <source>
        <dbReference type="Proteomes" id="UP001055091"/>
    </source>
</evidence>
<comment type="caution">
    <text evidence="5">The sequence shown here is derived from an EMBL/GenBank/DDBJ whole genome shotgun (WGS) entry which is preliminary data.</text>
</comment>
<feature type="domain" description="Polysaccharide biosynthesis protein CapD-like" evidence="4">
    <location>
        <begin position="495"/>
        <end position="647"/>
    </location>
</feature>
<feature type="region of interest" description="Disordered" evidence="2">
    <location>
        <begin position="1"/>
        <end position="20"/>
    </location>
</feature>
<gene>
    <name evidence="5" type="ORF">CE91St55_52640</name>
</gene>
<dbReference type="AlphaFoldDB" id="A0AA37JQ64"/>
<feature type="domain" description="Polysaccharide biosynthesis protein CapD-like" evidence="4">
    <location>
        <begin position="314"/>
        <end position="470"/>
    </location>
</feature>
<dbReference type="Pfam" id="PF02719">
    <property type="entry name" value="Polysacc_synt_2"/>
    <property type="match status" value="2"/>
</dbReference>
<accession>A0AA37JQ64</accession>
<dbReference type="EMBL" id="BQNJ01000002">
    <property type="protein sequence ID" value="GKH03283.1"/>
    <property type="molecule type" value="Genomic_DNA"/>
</dbReference>
<keyword evidence="3" id="KW-1133">Transmembrane helix</keyword>
<organism evidence="5 6">
    <name type="scientific">Hungatella hathewayi</name>
    <dbReference type="NCBI Taxonomy" id="154046"/>
    <lineage>
        <taxon>Bacteria</taxon>
        <taxon>Bacillati</taxon>
        <taxon>Bacillota</taxon>
        <taxon>Clostridia</taxon>
        <taxon>Lachnospirales</taxon>
        <taxon>Lachnospiraceae</taxon>
        <taxon>Hungatella</taxon>
    </lineage>
</organism>
<dbReference type="InterPro" id="IPR029063">
    <property type="entry name" value="SAM-dependent_MTases_sf"/>
</dbReference>
<dbReference type="Pfam" id="PF13727">
    <property type="entry name" value="CoA_binding_3"/>
    <property type="match status" value="1"/>
</dbReference>
<evidence type="ECO:0000313" key="5">
    <source>
        <dbReference type="EMBL" id="GKH03283.1"/>
    </source>
</evidence>
<feature type="transmembrane region" description="Helical" evidence="3">
    <location>
        <begin position="76"/>
        <end position="94"/>
    </location>
</feature>
<evidence type="ECO:0000259" key="4">
    <source>
        <dbReference type="Pfam" id="PF02719"/>
    </source>
</evidence>
<evidence type="ECO:0000256" key="3">
    <source>
        <dbReference type="SAM" id="Phobius"/>
    </source>
</evidence>
<dbReference type="PANTHER" id="PTHR43318:SF1">
    <property type="entry name" value="POLYSACCHARIDE BIOSYNTHESIS PROTEIN EPSC-RELATED"/>
    <property type="match status" value="1"/>
</dbReference>
<keyword evidence="3" id="KW-0812">Transmembrane</keyword>
<dbReference type="Gene3D" id="3.40.50.720">
    <property type="entry name" value="NAD(P)-binding Rossmann-like Domain"/>
    <property type="match status" value="2"/>
</dbReference>
<name>A0AA37JQ64_9FIRM</name>
<dbReference type="InterPro" id="IPR036291">
    <property type="entry name" value="NAD(P)-bd_dom_sf"/>
</dbReference>
<dbReference type="InterPro" id="IPR003869">
    <property type="entry name" value="Polysac_CapD-like"/>
</dbReference>
<feature type="transmembrane region" description="Helical" evidence="3">
    <location>
        <begin position="133"/>
        <end position="154"/>
    </location>
</feature>
<dbReference type="SUPFAM" id="SSF51735">
    <property type="entry name" value="NAD(P)-binding Rossmann-fold domains"/>
    <property type="match status" value="1"/>
</dbReference>
<protein>
    <submittedName>
        <fullName evidence="5">UDP-N-acetylglucosamine 4,6-dehydratase</fullName>
    </submittedName>
</protein>
<dbReference type="InterPro" id="IPR051203">
    <property type="entry name" value="Polysaccharide_Synthase-Rel"/>
</dbReference>
<dbReference type="Proteomes" id="UP001055091">
    <property type="component" value="Unassembled WGS sequence"/>
</dbReference>